<evidence type="ECO:0000313" key="4">
    <source>
        <dbReference type="Proteomes" id="UP000091857"/>
    </source>
</evidence>
<protein>
    <recommendedName>
        <fullName evidence="2">Phytocyanin domain-containing protein</fullName>
    </recommendedName>
</protein>
<evidence type="ECO:0000313" key="3">
    <source>
        <dbReference type="EMBL" id="OAY25434.1"/>
    </source>
</evidence>
<accession>A0A2C9U6K8</accession>
<dbReference type="PANTHER" id="PTHR34052:SF1">
    <property type="entry name" value="OS06G0216700 PROTEIN"/>
    <property type="match status" value="1"/>
</dbReference>
<dbReference type="STRING" id="3983.A0A2C9U6K8"/>
<feature type="signal peptide" evidence="1">
    <location>
        <begin position="1"/>
        <end position="24"/>
    </location>
</feature>
<dbReference type="Proteomes" id="UP000091857">
    <property type="component" value="Chromosome 17"/>
</dbReference>
<keyword evidence="4" id="KW-1185">Reference proteome</keyword>
<dbReference type="GO" id="GO:0009055">
    <property type="term" value="F:electron transfer activity"/>
    <property type="evidence" value="ECO:0007669"/>
    <property type="project" value="InterPro"/>
</dbReference>
<dbReference type="AlphaFoldDB" id="A0A2C9U6K8"/>
<evidence type="ECO:0000256" key="1">
    <source>
        <dbReference type="SAM" id="SignalP"/>
    </source>
</evidence>
<comment type="caution">
    <text evidence="3">The sequence shown here is derived from an EMBL/GenBank/DDBJ whole genome shotgun (WGS) entry which is preliminary data.</text>
</comment>
<dbReference type="Gene3D" id="2.60.40.420">
    <property type="entry name" value="Cupredoxins - blue copper proteins"/>
    <property type="match status" value="1"/>
</dbReference>
<dbReference type="OrthoDB" id="1839683at2759"/>
<keyword evidence="1" id="KW-0732">Signal</keyword>
<dbReference type="OMA" id="NEGLMRF"/>
<dbReference type="Gramene" id="Manes.17G094300.1.v8.1">
    <property type="protein sequence ID" value="Manes.17G094300.1.v8.1.CDS"/>
    <property type="gene ID" value="Manes.17G094300.v8.1"/>
</dbReference>
<sequence length="162" mass="18298">MALTYIQLLILLLSSSMFLGVTVASKAFNYGSPRPTSDNIPNRIIVGGSANWSFGFDYPSWAFKHGSFYVNDTLVFKYNVPSENNTHPHNVYLLPNMRSFLSCNISKGVKIANESQGAGEGFEFVLNKWKPYYFVCGATDGYHCNVGGMKFFVLPLLRRWHY</sequence>
<gene>
    <name evidence="3" type="ORF">MANES_17G094300v8</name>
</gene>
<dbReference type="SUPFAM" id="SSF49503">
    <property type="entry name" value="Cupredoxins"/>
    <property type="match status" value="1"/>
</dbReference>
<dbReference type="PROSITE" id="PS51485">
    <property type="entry name" value="PHYTOCYANIN"/>
    <property type="match status" value="1"/>
</dbReference>
<dbReference type="Pfam" id="PF02298">
    <property type="entry name" value="Cu_bind_like"/>
    <property type="match status" value="1"/>
</dbReference>
<proteinExistence type="predicted"/>
<dbReference type="InterPro" id="IPR008972">
    <property type="entry name" value="Cupredoxin"/>
</dbReference>
<name>A0A2C9U6K8_MANES</name>
<feature type="chain" id="PRO_5013130106" description="Phytocyanin domain-containing protein" evidence="1">
    <location>
        <begin position="25"/>
        <end position="162"/>
    </location>
</feature>
<evidence type="ECO:0000259" key="2">
    <source>
        <dbReference type="PROSITE" id="PS51485"/>
    </source>
</evidence>
<dbReference type="EMBL" id="CM004403">
    <property type="protein sequence ID" value="OAY25434.1"/>
    <property type="molecule type" value="Genomic_DNA"/>
</dbReference>
<feature type="domain" description="Phytocyanin" evidence="2">
    <location>
        <begin position="42"/>
        <end position="157"/>
    </location>
</feature>
<organism evidence="3 4">
    <name type="scientific">Manihot esculenta</name>
    <name type="common">Cassava</name>
    <name type="synonym">Jatropha manihot</name>
    <dbReference type="NCBI Taxonomy" id="3983"/>
    <lineage>
        <taxon>Eukaryota</taxon>
        <taxon>Viridiplantae</taxon>
        <taxon>Streptophyta</taxon>
        <taxon>Embryophyta</taxon>
        <taxon>Tracheophyta</taxon>
        <taxon>Spermatophyta</taxon>
        <taxon>Magnoliopsida</taxon>
        <taxon>eudicotyledons</taxon>
        <taxon>Gunneridae</taxon>
        <taxon>Pentapetalae</taxon>
        <taxon>rosids</taxon>
        <taxon>fabids</taxon>
        <taxon>Malpighiales</taxon>
        <taxon>Euphorbiaceae</taxon>
        <taxon>Crotonoideae</taxon>
        <taxon>Manihoteae</taxon>
        <taxon>Manihot</taxon>
    </lineage>
</organism>
<reference evidence="4" key="1">
    <citation type="journal article" date="2016" name="Nat. Biotechnol.">
        <title>Sequencing wild and cultivated cassava and related species reveals extensive interspecific hybridization and genetic diversity.</title>
        <authorList>
            <person name="Bredeson J.V."/>
            <person name="Lyons J.B."/>
            <person name="Prochnik S.E."/>
            <person name="Wu G.A."/>
            <person name="Ha C.M."/>
            <person name="Edsinger-Gonzales E."/>
            <person name="Grimwood J."/>
            <person name="Schmutz J."/>
            <person name="Rabbi I.Y."/>
            <person name="Egesi C."/>
            <person name="Nauluvula P."/>
            <person name="Lebot V."/>
            <person name="Ndunguru J."/>
            <person name="Mkamilo G."/>
            <person name="Bart R.S."/>
            <person name="Setter T.L."/>
            <person name="Gleadow R.M."/>
            <person name="Kulakow P."/>
            <person name="Ferguson M.E."/>
            <person name="Rounsley S."/>
            <person name="Rokhsar D.S."/>
        </authorList>
    </citation>
    <scope>NUCLEOTIDE SEQUENCE [LARGE SCALE GENOMIC DNA]</scope>
    <source>
        <strain evidence="4">cv. AM560-2</strain>
    </source>
</reference>
<dbReference type="InterPro" id="IPR003245">
    <property type="entry name" value="Phytocyanin_dom"/>
</dbReference>
<dbReference type="PANTHER" id="PTHR34052">
    <property type="entry name" value="GLYCINE-RICH PROTEIN-LIKE"/>
    <property type="match status" value="1"/>
</dbReference>